<dbReference type="EMBL" id="BJXN01000017">
    <property type="protein sequence ID" value="GEM90654.1"/>
    <property type="molecule type" value="Genomic_DNA"/>
</dbReference>
<dbReference type="AlphaFoldDB" id="A0A511RLY4"/>
<evidence type="ECO:0000313" key="1">
    <source>
        <dbReference type="EMBL" id="GEM90654.1"/>
    </source>
</evidence>
<proteinExistence type="predicted"/>
<dbReference type="RefSeq" id="WP_147148576.1">
    <property type="nucleotide sequence ID" value="NZ_BJXN01000017.1"/>
</dbReference>
<gene>
    <name evidence="1" type="ORF">ODE01S_20880</name>
</gene>
<organism evidence="1 2">
    <name type="scientific">Oceanithermus desulfurans NBRC 100063</name>
    <dbReference type="NCBI Taxonomy" id="1227550"/>
    <lineage>
        <taxon>Bacteria</taxon>
        <taxon>Thermotogati</taxon>
        <taxon>Deinococcota</taxon>
        <taxon>Deinococci</taxon>
        <taxon>Thermales</taxon>
        <taxon>Thermaceae</taxon>
        <taxon>Oceanithermus</taxon>
    </lineage>
</organism>
<dbReference type="OrthoDB" id="1453393at2"/>
<accession>A0A511RLY4</accession>
<dbReference type="Proteomes" id="UP000321827">
    <property type="component" value="Unassembled WGS sequence"/>
</dbReference>
<protein>
    <submittedName>
        <fullName evidence="1">Uncharacterized protein</fullName>
    </submittedName>
</protein>
<evidence type="ECO:0000313" key="2">
    <source>
        <dbReference type="Proteomes" id="UP000321827"/>
    </source>
</evidence>
<comment type="caution">
    <text evidence="1">The sequence shown here is derived from an EMBL/GenBank/DDBJ whole genome shotgun (WGS) entry which is preliminary data.</text>
</comment>
<sequence length="131" mass="14401">MSLERVWSFASDAFAPAPDEVELVNPGLGGRGLAEFLARGLADLGVKVNRPVPEDWGWRLELVFEGRRFWMGCGAVSGEPGRFVVFLKTRRGLGGLLAAAVWRESFERLADAVESFLRQSPGVRELEVEGP</sequence>
<name>A0A511RLY4_9DEIN</name>
<reference evidence="1 2" key="1">
    <citation type="submission" date="2019-07" db="EMBL/GenBank/DDBJ databases">
        <title>Whole genome shotgun sequence of Oceanithermus desulfurans NBRC 100063.</title>
        <authorList>
            <person name="Hosoyama A."/>
            <person name="Uohara A."/>
            <person name="Ohji S."/>
            <person name="Ichikawa N."/>
        </authorList>
    </citation>
    <scope>NUCLEOTIDE SEQUENCE [LARGE SCALE GENOMIC DNA]</scope>
    <source>
        <strain evidence="1 2">NBRC 100063</strain>
    </source>
</reference>